<sequence length="151" mass="17368">MLKLSFRCGNELKDNVQLSVNTKESILNLEKQYFKNSDPAFDEFTLVSVGYQKNDEWCNIIETNFDQSLHNLKMPENSTILYTYKIPEQAKVTENVEPPYDDPNDVNMCESDTTINDQDNNLPSYCPPEPDPLQEKSKAEGEAELRLVLKL</sequence>
<reference evidence="3" key="1">
    <citation type="submission" date="2021-02" db="EMBL/GenBank/DDBJ databases">
        <authorList>
            <person name="Nowell W R."/>
        </authorList>
    </citation>
    <scope>NUCLEOTIDE SEQUENCE</scope>
</reference>
<organism evidence="3 4">
    <name type="scientific">Didymodactylos carnosus</name>
    <dbReference type="NCBI Taxonomy" id="1234261"/>
    <lineage>
        <taxon>Eukaryota</taxon>
        <taxon>Metazoa</taxon>
        <taxon>Spiralia</taxon>
        <taxon>Gnathifera</taxon>
        <taxon>Rotifera</taxon>
        <taxon>Eurotatoria</taxon>
        <taxon>Bdelloidea</taxon>
        <taxon>Philodinida</taxon>
        <taxon>Philodinidae</taxon>
        <taxon>Didymodactylos</taxon>
    </lineage>
</organism>
<feature type="compositionally biased region" description="Polar residues" evidence="1">
    <location>
        <begin position="110"/>
        <end position="123"/>
    </location>
</feature>
<evidence type="ECO:0000313" key="4">
    <source>
        <dbReference type="Proteomes" id="UP000682733"/>
    </source>
</evidence>
<feature type="region of interest" description="Disordered" evidence="1">
    <location>
        <begin position="96"/>
        <end position="140"/>
    </location>
</feature>
<dbReference type="Proteomes" id="UP000677228">
    <property type="component" value="Unassembled WGS sequence"/>
</dbReference>
<evidence type="ECO:0000313" key="3">
    <source>
        <dbReference type="EMBL" id="CAF4173540.1"/>
    </source>
</evidence>
<name>A0A8S2RPY0_9BILA</name>
<evidence type="ECO:0000313" key="2">
    <source>
        <dbReference type="EMBL" id="CAF1364007.1"/>
    </source>
</evidence>
<proteinExistence type="predicted"/>
<dbReference type="Proteomes" id="UP000682733">
    <property type="component" value="Unassembled WGS sequence"/>
</dbReference>
<dbReference type="AlphaFoldDB" id="A0A8S2RPY0"/>
<evidence type="ECO:0000256" key="1">
    <source>
        <dbReference type="SAM" id="MobiDB-lite"/>
    </source>
</evidence>
<gene>
    <name evidence="2" type="ORF">OVA965_LOCUS31364</name>
    <name evidence="3" type="ORF">TMI583_LOCUS32189</name>
</gene>
<dbReference type="EMBL" id="CAJNOK010023523">
    <property type="protein sequence ID" value="CAF1364007.1"/>
    <property type="molecule type" value="Genomic_DNA"/>
</dbReference>
<accession>A0A8S2RPY0</accession>
<dbReference type="EMBL" id="CAJOBA010045172">
    <property type="protein sequence ID" value="CAF4173540.1"/>
    <property type="molecule type" value="Genomic_DNA"/>
</dbReference>
<comment type="caution">
    <text evidence="3">The sequence shown here is derived from an EMBL/GenBank/DDBJ whole genome shotgun (WGS) entry which is preliminary data.</text>
</comment>
<protein>
    <submittedName>
        <fullName evidence="3">Uncharacterized protein</fullName>
    </submittedName>
</protein>